<keyword evidence="2 6" id="KW-0812">Transmembrane</keyword>
<name>A0A6J2XS44_SITOR</name>
<keyword evidence="3 6" id="KW-1133">Transmembrane helix</keyword>
<sequence length="388" mass="44445">MVYNEKSENSYPKTEKEIYYTPIHNYNTRLSAKAYKKKDNTKQYQAKLLNFQIDSDEETYLIDNFENHSDRFSNTSTNCSKNISEVENSELYERTIQNCLIPYNRKMEFHEPPCIQNDRKQIWMKNVMIILFAAVLGWYVNYVRVQIVKLKTDVETANTQVKNIIDARLDTLYKISEIGNEIKDLRQSQNNFRQSVQKMVENEINKMYSDKTGRTDFALESAGGRIVQLSPGTENYGQPKNSLLGISLCEGMHGPRAMIQTGTSPGECWAFKGSNGGAVIKLLGKIKIDAISLEHISKTISPSGDSTTAPKDFTVWGLKTPTDRGTLLGQYSYNIEGPLVQTFTLATKSDETYEFVELRIISNHGNPDFTCIYRFRVHGEMEMRMEEK</sequence>
<evidence type="ECO:0000313" key="9">
    <source>
        <dbReference type="RefSeq" id="XP_030754328.1"/>
    </source>
</evidence>
<evidence type="ECO:0000256" key="6">
    <source>
        <dbReference type="SAM" id="Phobius"/>
    </source>
</evidence>
<dbReference type="PROSITE" id="PS51469">
    <property type="entry name" value="SUN"/>
    <property type="match status" value="1"/>
</dbReference>
<dbReference type="KEGG" id="soy:115881098"/>
<dbReference type="Pfam" id="PF07738">
    <property type="entry name" value="Sad1_UNC"/>
    <property type="match status" value="1"/>
</dbReference>
<dbReference type="GO" id="GO:0043495">
    <property type="term" value="F:protein-membrane adaptor activity"/>
    <property type="evidence" value="ECO:0007669"/>
    <property type="project" value="TreeGrafter"/>
</dbReference>
<dbReference type="InterPro" id="IPR045119">
    <property type="entry name" value="SUN1-5"/>
</dbReference>
<evidence type="ECO:0000256" key="3">
    <source>
        <dbReference type="ARBA" id="ARBA00022989"/>
    </source>
</evidence>
<dbReference type="InterPro" id="IPR012919">
    <property type="entry name" value="SUN_dom"/>
</dbReference>
<proteinExistence type="predicted"/>
<organism evidence="8 9">
    <name type="scientific">Sitophilus oryzae</name>
    <name type="common">Rice weevil</name>
    <name type="synonym">Curculio oryzae</name>
    <dbReference type="NCBI Taxonomy" id="7048"/>
    <lineage>
        <taxon>Eukaryota</taxon>
        <taxon>Metazoa</taxon>
        <taxon>Ecdysozoa</taxon>
        <taxon>Arthropoda</taxon>
        <taxon>Hexapoda</taxon>
        <taxon>Insecta</taxon>
        <taxon>Pterygota</taxon>
        <taxon>Neoptera</taxon>
        <taxon>Endopterygota</taxon>
        <taxon>Coleoptera</taxon>
        <taxon>Polyphaga</taxon>
        <taxon>Cucujiformia</taxon>
        <taxon>Curculionidae</taxon>
        <taxon>Dryophthorinae</taxon>
        <taxon>Sitophilus</taxon>
    </lineage>
</organism>
<reference evidence="9 10" key="1">
    <citation type="submission" date="2025-04" db="UniProtKB">
        <authorList>
            <consortium name="RefSeq"/>
        </authorList>
    </citation>
    <scope>IDENTIFICATION</scope>
    <source>
        <tissue evidence="9 10">Gonads</tissue>
    </source>
</reference>
<comment type="subcellular location">
    <subcellularLocation>
        <location evidence="1">Membrane</location>
    </subcellularLocation>
</comment>
<keyword evidence="4" id="KW-0175">Coiled coil</keyword>
<evidence type="ECO:0000313" key="10">
    <source>
        <dbReference type="RefSeq" id="XP_030754329.1"/>
    </source>
</evidence>
<protein>
    <submittedName>
        <fullName evidence="9 10">SUN domain-containing protein 3-like isoform X1</fullName>
    </submittedName>
</protein>
<feature type="transmembrane region" description="Helical" evidence="6">
    <location>
        <begin position="122"/>
        <end position="140"/>
    </location>
</feature>
<dbReference type="Gene3D" id="2.60.120.260">
    <property type="entry name" value="Galactose-binding domain-like"/>
    <property type="match status" value="1"/>
</dbReference>
<keyword evidence="8" id="KW-1185">Reference proteome</keyword>
<dbReference type="GeneID" id="115881098"/>
<evidence type="ECO:0000259" key="7">
    <source>
        <dbReference type="PROSITE" id="PS51469"/>
    </source>
</evidence>
<gene>
    <name evidence="9 10" type="primary">LOC115881098</name>
</gene>
<evidence type="ECO:0000256" key="5">
    <source>
        <dbReference type="ARBA" id="ARBA00023136"/>
    </source>
</evidence>
<dbReference type="FunFam" id="2.60.120.260:FF:000009">
    <property type="entry name" value="SUN domain-containing protein 1 isoform X1"/>
    <property type="match status" value="1"/>
</dbReference>
<dbReference type="RefSeq" id="XP_030754328.1">
    <property type="nucleotide sequence ID" value="XM_030898468.1"/>
</dbReference>
<keyword evidence="5 6" id="KW-0472">Membrane</keyword>
<dbReference type="Proteomes" id="UP000504635">
    <property type="component" value="Unplaced"/>
</dbReference>
<dbReference type="RefSeq" id="XP_030754329.1">
    <property type="nucleotide sequence ID" value="XM_030898469.1"/>
</dbReference>
<dbReference type="PANTHER" id="PTHR12911">
    <property type="entry name" value="SAD1/UNC-84-LIKE PROTEIN-RELATED"/>
    <property type="match status" value="1"/>
</dbReference>
<dbReference type="OrthoDB" id="342281at2759"/>
<evidence type="ECO:0000256" key="1">
    <source>
        <dbReference type="ARBA" id="ARBA00004370"/>
    </source>
</evidence>
<dbReference type="PANTHER" id="PTHR12911:SF8">
    <property type="entry name" value="KLAROID PROTEIN-RELATED"/>
    <property type="match status" value="1"/>
</dbReference>
<dbReference type="GO" id="GO:0034993">
    <property type="term" value="C:meiotic nuclear membrane microtubule tethering complex"/>
    <property type="evidence" value="ECO:0007669"/>
    <property type="project" value="TreeGrafter"/>
</dbReference>
<feature type="domain" description="SUN" evidence="7">
    <location>
        <begin position="224"/>
        <end position="382"/>
    </location>
</feature>
<evidence type="ECO:0000256" key="2">
    <source>
        <dbReference type="ARBA" id="ARBA00022692"/>
    </source>
</evidence>
<evidence type="ECO:0000313" key="8">
    <source>
        <dbReference type="Proteomes" id="UP000504635"/>
    </source>
</evidence>
<accession>A0A6J2XS44</accession>
<evidence type="ECO:0000256" key="4">
    <source>
        <dbReference type="ARBA" id="ARBA00023054"/>
    </source>
</evidence>
<dbReference type="AlphaFoldDB" id="A0A6J2XS44"/>